<dbReference type="EMBL" id="JAPDRK010000022">
    <property type="protein sequence ID" value="KAJ9603397.1"/>
    <property type="molecule type" value="Genomic_DNA"/>
</dbReference>
<dbReference type="Proteomes" id="UP001172673">
    <property type="component" value="Unassembled WGS sequence"/>
</dbReference>
<evidence type="ECO:0000256" key="1">
    <source>
        <dbReference type="SAM" id="MobiDB-lite"/>
    </source>
</evidence>
<dbReference type="InterPro" id="IPR039327">
    <property type="entry name" value="CON7-like"/>
</dbReference>
<reference evidence="2" key="1">
    <citation type="submission" date="2022-10" db="EMBL/GenBank/DDBJ databases">
        <title>Culturing micro-colonial fungi from biological soil crusts in the Mojave desert and describing Neophaeococcomyces mojavensis, and introducing the new genera and species Taxawa tesnikishii.</title>
        <authorList>
            <person name="Kurbessoian T."/>
            <person name="Stajich J.E."/>
        </authorList>
    </citation>
    <scope>NUCLEOTIDE SEQUENCE</scope>
    <source>
        <strain evidence="2">TK_41</strain>
    </source>
</reference>
<organism evidence="2 3">
    <name type="scientific">Cladophialophora chaetospira</name>
    <dbReference type="NCBI Taxonomy" id="386627"/>
    <lineage>
        <taxon>Eukaryota</taxon>
        <taxon>Fungi</taxon>
        <taxon>Dikarya</taxon>
        <taxon>Ascomycota</taxon>
        <taxon>Pezizomycotina</taxon>
        <taxon>Eurotiomycetes</taxon>
        <taxon>Chaetothyriomycetidae</taxon>
        <taxon>Chaetothyriales</taxon>
        <taxon>Herpotrichiellaceae</taxon>
        <taxon>Cladophialophora</taxon>
    </lineage>
</organism>
<gene>
    <name evidence="2" type="ORF">H2200_012175</name>
</gene>
<name>A0AA39CCM8_9EURO</name>
<feature type="region of interest" description="Disordered" evidence="1">
    <location>
        <begin position="507"/>
        <end position="548"/>
    </location>
</feature>
<accession>A0AA39CCM8</accession>
<feature type="compositionally biased region" description="Polar residues" evidence="1">
    <location>
        <begin position="555"/>
        <end position="570"/>
    </location>
</feature>
<feature type="compositionally biased region" description="Polar residues" evidence="1">
    <location>
        <begin position="644"/>
        <end position="654"/>
    </location>
</feature>
<comment type="caution">
    <text evidence="2">The sequence shown here is derived from an EMBL/GenBank/DDBJ whole genome shotgun (WGS) entry which is preliminary data.</text>
</comment>
<dbReference type="PANTHER" id="PTHR36167">
    <property type="entry name" value="C2H2 FINGER DOMAIN TRANSCRIPTION FACTOR (EUROFUNG)-RELATED"/>
    <property type="match status" value="1"/>
</dbReference>
<keyword evidence="3" id="KW-1185">Reference proteome</keyword>
<evidence type="ECO:0008006" key="4">
    <source>
        <dbReference type="Google" id="ProtNLM"/>
    </source>
</evidence>
<feature type="compositionally biased region" description="Basic and acidic residues" evidence="1">
    <location>
        <begin position="513"/>
        <end position="528"/>
    </location>
</feature>
<feature type="compositionally biased region" description="Low complexity" evidence="1">
    <location>
        <begin position="677"/>
        <end position="687"/>
    </location>
</feature>
<dbReference type="AlphaFoldDB" id="A0AA39CCM8"/>
<evidence type="ECO:0000313" key="2">
    <source>
        <dbReference type="EMBL" id="KAJ9603397.1"/>
    </source>
</evidence>
<feature type="region of interest" description="Disordered" evidence="1">
    <location>
        <begin position="174"/>
        <end position="212"/>
    </location>
</feature>
<dbReference type="GO" id="GO:0006355">
    <property type="term" value="P:regulation of DNA-templated transcription"/>
    <property type="evidence" value="ECO:0007669"/>
    <property type="project" value="InterPro"/>
</dbReference>
<proteinExistence type="predicted"/>
<sequence>MAGVEILGIAASVAQIADLGARLSVKLFVFSRKIKSADKSIEAISQDIASTGAVLQELGKEISNKDTNELLTQEGLRIAHDLITSCQKVFNELDTALDGRVTDNSIVKAWRSRLKYPFIEAQVELLRLNLERLKSSLVLVLNALILTIHVKSHKNIDALRDHIALGETLVEEKHASEKRHQSAMKAIERRASGASKEQGEKEAPPTDGTSELLASRSDNAKTANTGMLDFIQTPVLEDSTLPSHLTERGEAILHSAAAVDTLLAQVCSLQYKIDHAFRDRLHRGILVAHWEHFSPLREVHGAEALMQAFASHTELVRFWVSRANNLVARNKAPHLTHQIPVPCYPTVPQYVSVPYPDLDLNLAYALAGSLPDRVMQRHPSSDANMSVKDHNSVQHSTVGAPFTKQNLEKVEISSNKTVKEATVMNTPLATTTDHIAQISTGREKENIGEERIYHSPARRPVPRKEPRKPVERNMVAIHHNSITVDDHGRRSGFSHSRWKPLEETVWKSTDSGSIEHTDEEKSRMDAKPVRSSPPPTSAAGTMSNNAFDPMYLPETGSTSPLHRQSASQNPKHGKISLSEFLTDESLGCWTAPTAALSESTTPKLNSIDAPALPYNGLNTHPLEDGLLDSQLNFGDLDAMPPLIPQNSSDESASMHTDPLPNEALTWSGSREYEDTLSDTTTATQTSSGGLEHFHPLGPSKSQPAAHADTAPLESEGGSDAEKPESWFKALKAARHSYAETMDTAKDKERGRDQVSYDAKLPEADISNEVELAGASFEDYLSRWTRISNDEYKSIAV</sequence>
<feature type="region of interest" description="Disordered" evidence="1">
    <location>
        <begin position="553"/>
        <end position="572"/>
    </location>
</feature>
<evidence type="ECO:0000313" key="3">
    <source>
        <dbReference type="Proteomes" id="UP001172673"/>
    </source>
</evidence>
<dbReference type="PANTHER" id="PTHR36167:SF4">
    <property type="entry name" value="FUNGAL N-TERMINAL DOMAIN-CONTAINING PROTEIN"/>
    <property type="match status" value="1"/>
</dbReference>
<protein>
    <recommendedName>
        <fullName evidence="4">Fungal N-terminal domain-containing protein</fullName>
    </recommendedName>
</protein>
<feature type="region of interest" description="Disordered" evidence="1">
    <location>
        <begin position="641"/>
        <end position="723"/>
    </location>
</feature>
<feature type="compositionally biased region" description="Basic and acidic residues" evidence="1">
    <location>
        <begin position="174"/>
        <end position="204"/>
    </location>
</feature>